<accession>A0A1R2AVV2</accession>
<dbReference type="AlphaFoldDB" id="A0A1R2AVV2"/>
<feature type="compositionally biased region" description="Low complexity" evidence="1">
    <location>
        <begin position="86"/>
        <end position="95"/>
    </location>
</feature>
<evidence type="ECO:0000256" key="1">
    <source>
        <dbReference type="SAM" id="MobiDB-lite"/>
    </source>
</evidence>
<reference evidence="2 3" key="1">
    <citation type="submission" date="2016-11" db="EMBL/GenBank/DDBJ databases">
        <title>The macronuclear genome of Stentor coeruleus: a giant cell with tiny introns.</title>
        <authorList>
            <person name="Slabodnick M."/>
            <person name="Ruby J.G."/>
            <person name="Reiff S.B."/>
            <person name="Swart E.C."/>
            <person name="Gosai S."/>
            <person name="Prabakaran S."/>
            <person name="Witkowska E."/>
            <person name="Larue G.E."/>
            <person name="Fisher S."/>
            <person name="Freeman R.M."/>
            <person name="Gunawardena J."/>
            <person name="Chu W."/>
            <person name="Stover N.A."/>
            <person name="Gregory B.D."/>
            <person name="Nowacki M."/>
            <person name="Derisi J."/>
            <person name="Roy S.W."/>
            <person name="Marshall W.F."/>
            <person name="Sood P."/>
        </authorList>
    </citation>
    <scope>NUCLEOTIDE SEQUENCE [LARGE SCALE GENOMIC DNA]</scope>
    <source>
        <strain evidence="2">WM001</strain>
    </source>
</reference>
<keyword evidence="3" id="KW-1185">Reference proteome</keyword>
<organism evidence="2 3">
    <name type="scientific">Stentor coeruleus</name>
    <dbReference type="NCBI Taxonomy" id="5963"/>
    <lineage>
        <taxon>Eukaryota</taxon>
        <taxon>Sar</taxon>
        <taxon>Alveolata</taxon>
        <taxon>Ciliophora</taxon>
        <taxon>Postciliodesmatophora</taxon>
        <taxon>Heterotrichea</taxon>
        <taxon>Heterotrichida</taxon>
        <taxon>Stentoridae</taxon>
        <taxon>Stentor</taxon>
    </lineage>
</organism>
<sequence>MSDTLTENSITKILNKLPNKCFPKELPKNIFTLDLLAAKLDDYLSLWLTTKNHIEDSFKLKKPITEPIKPLTESIKSLTEPIKPLTKPIKPLTEPIKPSPNLESSNKPSETYQSSTLPPIQNFISISPTNQVNNSILSLNPSIISTYSQAPLIHTEPIYFTQPPVINKSYINPEINFENRDKNVTMKCLHGHNLEWSYKALIENFLIFKKIYVNCEVCKCKLCKPCWNCNICKYYVCEDCGRSNGFIGVKILCEKGHDLRWKCNVSTVNMRMFKQSYWTCAVCKGTGNCEVWHCSLCFYSICKKCGTSRGVNAVEMSNSCIKGHTLNLVNDKNKTCSQCQTSIKDKHYSCGICPYIICKKCYRFADLAIPQLAILSCPSSHLLRWVDYRVFRCNICRLSHREGNFTCKICNFDVCSECSDYLEYINYYCIEKFDSNYHPFQYMLVNGNKSLLPKCSRCCNIFTSSCGIFACQYCKICLCIDCFKNWNEVNYRPR</sequence>
<name>A0A1R2AVV2_9CILI</name>
<evidence type="ECO:0000313" key="3">
    <source>
        <dbReference type="Proteomes" id="UP000187209"/>
    </source>
</evidence>
<dbReference type="Proteomes" id="UP000187209">
    <property type="component" value="Unassembled WGS sequence"/>
</dbReference>
<protein>
    <submittedName>
        <fullName evidence="2">Uncharacterized protein</fullName>
    </submittedName>
</protein>
<evidence type="ECO:0000313" key="2">
    <source>
        <dbReference type="EMBL" id="OMJ68669.1"/>
    </source>
</evidence>
<feature type="compositionally biased region" description="Polar residues" evidence="1">
    <location>
        <begin position="101"/>
        <end position="113"/>
    </location>
</feature>
<proteinExistence type="predicted"/>
<dbReference type="SUPFAM" id="SSF57889">
    <property type="entry name" value="Cysteine-rich domain"/>
    <property type="match status" value="2"/>
</dbReference>
<dbReference type="InterPro" id="IPR046349">
    <property type="entry name" value="C1-like_sf"/>
</dbReference>
<gene>
    <name evidence="2" type="ORF">SteCoe_33827</name>
</gene>
<feature type="region of interest" description="Disordered" evidence="1">
    <location>
        <begin position="86"/>
        <end position="113"/>
    </location>
</feature>
<comment type="caution">
    <text evidence="2">The sequence shown here is derived from an EMBL/GenBank/DDBJ whole genome shotgun (WGS) entry which is preliminary data.</text>
</comment>
<dbReference type="OrthoDB" id="938199at2759"/>
<dbReference type="EMBL" id="MPUH01001297">
    <property type="protein sequence ID" value="OMJ68669.1"/>
    <property type="molecule type" value="Genomic_DNA"/>
</dbReference>